<feature type="region of interest" description="Disordered" evidence="5">
    <location>
        <begin position="413"/>
        <end position="442"/>
    </location>
</feature>
<keyword evidence="3 6" id="KW-1133">Transmembrane helix</keyword>
<dbReference type="PANTHER" id="PTHR12570:SF92">
    <property type="entry name" value="SPICHTHYIN, ISOFORM B"/>
    <property type="match status" value="1"/>
</dbReference>
<evidence type="ECO:0000256" key="2">
    <source>
        <dbReference type="ARBA" id="ARBA00022692"/>
    </source>
</evidence>
<evidence type="ECO:0000313" key="7">
    <source>
        <dbReference type="EMBL" id="EGS21755.1"/>
    </source>
</evidence>
<gene>
    <name evidence="7" type="ORF">CTHT_0036220</name>
</gene>
<feature type="region of interest" description="Disordered" evidence="5">
    <location>
        <begin position="507"/>
        <end position="567"/>
    </location>
</feature>
<keyword evidence="4 6" id="KW-0472">Membrane</keyword>
<dbReference type="PANTHER" id="PTHR12570">
    <property type="match status" value="1"/>
</dbReference>
<dbReference type="OMA" id="WSHFPTQ"/>
<evidence type="ECO:0000256" key="3">
    <source>
        <dbReference type="ARBA" id="ARBA00022989"/>
    </source>
</evidence>
<dbReference type="Proteomes" id="UP000008066">
    <property type="component" value="Unassembled WGS sequence"/>
</dbReference>
<feature type="compositionally biased region" description="Pro residues" evidence="5">
    <location>
        <begin position="423"/>
        <end position="437"/>
    </location>
</feature>
<keyword evidence="8" id="KW-1185">Reference proteome</keyword>
<protein>
    <recommendedName>
        <fullName evidence="9">DUF803 domain membrane protein</fullName>
    </recommendedName>
</protein>
<organism evidence="8">
    <name type="scientific">Chaetomium thermophilum (strain DSM 1495 / CBS 144.50 / IMI 039719)</name>
    <name type="common">Thermochaetoides thermophila</name>
    <dbReference type="NCBI Taxonomy" id="759272"/>
    <lineage>
        <taxon>Eukaryota</taxon>
        <taxon>Fungi</taxon>
        <taxon>Dikarya</taxon>
        <taxon>Ascomycota</taxon>
        <taxon>Pezizomycotina</taxon>
        <taxon>Sordariomycetes</taxon>
        <taxon>Sordariomycetidae</taxon>
        <taxon>Sordariales</taxon>
        <taxon>Chaetomiaceae</taxon>
        <taxon>Thermochaetoides</taxon>
    </lineage>
</organism>
<keyword evidence="2 6" id="KW-0812">Transmembrane</keyword>
<dbReference type="eggNOG" id="KOG2922">
    <property type="taxonomic scope" value="Eukaryota"/>
</dbReference>
<dbReference type="AlphaFoldDB" id="G0S7B1"/>
<dbReference type="Pfam" id="PF05653">
    <property type="entry name" value="Mg_trans_NIPA"/>
    <property type="match status" value="1"/>
</dbReference>
<dbReference type="InterPro" id="IPR008521">
    <property type="entry name" value="Mg_trans_NIPA"/>
</dbReference>
<evidence type="ECO:0008006" key="9">
    <source>
        <dbReference type="Google" id="ProtNLM"/>
    </source>
</evidence>
<dbReference type="InterPro" id="IPR037185">
    <property type="entry name" value="EmrE-like"/>
</dbReference>
<evidence type="ECO:0000256" key="5">
    <source>
        <dbReference type="SAM" id="MobiDB-lite"/>
    </source>
</evidence>
<dbReference type="GeneID" id="18257660"/>
<feature type="transmembrane region" description="Helical" evidence="6">
    <location>
        <begin position="103"/>
        <end position="124"/>
    </location>
</feature>
<dbReference type="OrthoDB" id="6428174at2759"/>
<feature type="transmembrane region" description="Helical" evidence="6">
    <location>
        <begin position="171"/>
        <end position="190"/>
    </location>
</feature>
<reference evidence="7 8" key="1">
    <citation type="journal article" date="2011" name="Cell">
        <title>Insight into structure and assembly of the nuclear pore complex by utilizing the genome of a eukaryotic thermophile.</title>
        <authorList>
            <person name="Amlacher S."/>
            <person name="Sarges P."/>
            <person name="Flemming D."/>
            <person name="van Noort V."/>
            <person name="Kunze R."/>
            <person name="Devos D.P."/>
            <person name="Arumugam M."/>
            <person name="Bork P."/>
            <person name="Hurt E."/>
        </authorList>
    </citation>
    <scope>NUCLEOTIDE SEQUENCE [LARGE SCALE GENOMIC DNA]</scope>
    <source>
        <strain evidence="8">DSM 1495 / CBS 144.50 / IMI 039719</strain>
    </source>
</reference>
<name>G0S7B1_CHATD</name>
<proteinExistence type="predicted"/>
<evidence type="ECO:0000256" key="6">
    <source>
        <dbReference type="SAM" id="Phobius"/>
    </source>
</evidence>
<dbReference type="HOGENOM" id="CLU_012349_5_2_1"/>
<evidence type="ECO:0000256" key="4">
    <source>
        <dbReference type="ARBA" id="ARBA00023136"/>
    </source>
</evidence>
<accession>G0S7B1</accession>
<feature type="transmembrane region" description="Helical" evidence="6">
    <location>
        <begin position="131"/>
        <end position="151"/>
    </location>
</feature>
<dbReference type="GO" id="GO:0016020">
    <property type="term" value="C:membrane"/>
    <property type="evidence" value="ECO:0007669"/>
    <property type="project" value="UniProtKB-SubCell"/>
</dbReference>
<dbReference type="EMBL" id="GL988041">
    <property type="protein sequence ID" value="EGS21755.1"/>
    <property type="molecule type" value="Genomic_DNA"/>
</dbReference>
<dbReference type="KEGG" id="cthr:CTHT_0036220"/>
<sequence>MDTSSQVISHVHELVTRAGGVSTGEERPPIFKAIGIALAVGSGAFIGTSFVLKKVGLLKANEKYNEVAGEGYGYLKNLYWWAGMILMIIGEGLNFAAYAFTDAILVTPLGALSVVITTILSAIFLKERLSVIGKVACFLCIVGSVVIVMNAPQSSAVANIQQMQKFVIHPLFLSYAGTVIIGSAIVALWLGPKYGNKNMLVYISICSWIGGLSVVATQGLGAAIIAQAQGTPQFNQWFLYVLLVFVIATLLTEIVYLNKALNIFNAAMVTPTYYVYFTSTTIISSAILFRGFKGTPTSIITVVNGFLTICSGVVLLQLSKSAKDVPDAAVFSGDLDQIHTIAEQAQPETEPKADAIRGTAAIIRRLSAAREKMELEELRRLREEKLQESLAPPSETGAPQYEWDGIRRRRTTTFGPRSMTAPSPTPTHLAPPTPHPPLGWSRFPTEEELAQANRPVSPALSSLVGSIRSRARSVLLPGHPDFREQAPHKVQSPMHPVQLTSVAVAGAKPPSIPEYDSDGNGEGSGQGLSYSKRRVQTAGACSRNVSGGSDAGSGRLPPGSPGQSGRRQFSFQNMFKRFHAHEHGGDGAVESGQWFAARGRATPRGYSSPQLKGATEEEMLGLVKNDGNTKRVPAVRVYEYNDDDDDSTEYIDDKKTRYGRGITHGYSQSPPRGEGSEKDEKEKEREELEAYERHRRRFRRNQIESSSDEDEWPSQQPRHEGPGPGFI</sequence>
<evidence type="ECO:0000313" key="8">
    <source>
        <dbReference type="Proteomes" id="UP000008066"/>
    </source>
</evidence>
<feature type="compositionally biased region" description="Basic and acidic residues" evidence="5">
    <location>
        <begin position="674"/>
        <end position="692"/>
    </location>
</feature>
<feature type="transmembrane region" description="Helical" evidence="6">
    <location>
        <begin position="30"/>
        <end position="52"/>
    </location>
</feature>
<dbReference type="GO" id="GO:0015095">
    <property type="term" value="F:magnesium ion transmembrane transporter activity"/>
    <property type="evidence" value="ECO:0007669"/>
    <property type="project" value="InterPro"/>
</dbReference>
<feature type="transmembrane region" description="Helical" evidence="6">
    <location>
        <begin position="202"/>
        <end position="225"/>
    </location>
</feature>
<feature type="transmembrane region" description="Helical" evidence="6">
    <location>
        <begin position="237"/>
        <end position="261"/>
    </location>
</feature>
<evidence type="ECO:0000256" key="1">
    <source>
        <dbReference type="ARBA" id="ARBA00004141"/>
    </source>
</evidence>
<feature type="transmembrane region" description="Helical" evidence="6">
    <location>
        <begin position="78"/>
        <end position="97"/>
    </location>
</feature>
<dbReference type="SUPFAM" id="SSF103481">
    <property type="entry name" value="Multidrug resistance efflux transporter EmrE"/>
    <property type="match status" value="1"/>
</dbReference>
<dbReference type="RefSeq" id="XP_006694051.1">
    <property type="nucleotide sequence ID" value="XM_006693988.1"/>
</dbReference>
<feature type="region of interest" description="Disordered" evidence="5">
    <location>
        <begin position="643"/>
        <end position="727"/>
    </location>
</feature>
<comment type="subcellular location">
    <subcellularLocation>
        <location evidence="1">Membrane</location>
        <topology evidence="1">Multi-pass membrane protein</topology>
    </subcellularLocation>
</comment>